<dbReference type="Proteomes" id="UP000481288">
    <property type="component" value="Unassembled WGS sequence"/>
</dbReference>
<proteinExistence type="predicted"/>
<gene>
    <name evidence="1" type="ORF">LCER1_G002057</name>
</gene>
<evidence type="ECO:0000313" key="1">
    <source>
        <dbReference type="EMBL" id="TVY53809.1"/>
    </source>
</evidence>
<dbReference type="AlphaFoldDB" id="A0A7D8UNZ8"/>
<dbReference type="EMBL" id="QGMG01000411">
    <property type="protein sequence ID" value="TVY53809.1"/>
    <property type="molecule type" value="Genomic_DNA"/>
</dbReference>
<organism evidence="1 2">
    <name type="scientific">Lachnellula cervina</name>
    <dbReference type="NCBI Taxonomy" id="1316786"/>
    <lineage>
        <taxon>Eukaryota</taxon>
        <taxon>Fungi</taxon>
        <taxon>Dikarya</taxon>
        <taxon>Ascomycota</taxon>
        <taxon>Pezizomycotina</taxon>
        <taxon>Leotiomycetes</taxon>
        <taxon>Helotiales</taxon>
        <taxon>Lachnaceae</taxon>
        <taxon>Lachnellula</taxon>
    </lineage>
</organism>
<comment type="caution">
    <text evidence="1">The sequence shown here is derived from an EMBL/GenBank/DDBJ whole genome shotgun (WGS) entry which is preliminary data.</text>
</comment>
<accession>A0A7D8UNZ8</accession>
<reference evidence="1 2" key="1">
    <citation type="submission" date="2018-05" db="EMBL/GenBank/DDBJ databases">
        <title>Whole genome sequencing for identification of molecular markers to develop diagnostic detection tools for the regulated plant pathogen Lachnellula willkommii.</title>
        <authorList>
            <person name="Giroux E."/>
            <person name="Bilodeau G."/>
        </authorList>
    </citation>
    <scope>NUCLEOTIDE SEQUENCE [LARGE SCALE GENOMIC DNA]</scope>
    <source>
        <strain evidence="1 2">CBS 625.97</strain>
    </source>
</reference>
<evidence type="ECO:0000313" key="2">
    <source>
        <dbReference type="Proteomes" id="UP000481288"/>
    </source>
</evidence>
<dbReference type="OrthoDB" id="5334391at2759"/>
<name>A0A7D8UNZ8_9HELO</name>
<sequence>MANMPHGEQSSGMPLNSRDHFFSVHTETHYAMHLWQPNRSAWGEDDSIESLAIWDISSNSSYRASEDPTGKGKPSEDLEGPRVLRRFSFSDLGFYRIRQRSSPIIRGLELDENNVYFIQEDHRWIVGSQASHLHPRLHKVKTTGIPFSAGPFWEDECGADGDVNLSFCERASDTRAPNIAPCWRHEEFPYLTIIEAMDVEAGITFSARHCFMLKTKKINVKPRGILLRDELWQQLLAKGTIRGDERWLVGENTNDEVVILHFDRAVRDTI</sequence>
<protein>
    <submittedName>
        <fullName evidence="1">Uncharacterized protein</fullName>
    </submittedName>
</protein>
<keyword evidence="2" id="KW-1185">Reference proteome</keyword>